<dbReference type="Pfam" id="PF00005">
    <property type="entry name" value="ABC_tran"/>
    <property type="match status" value="2"/>
</dbReference>
<protein>
    <submittedName>
        <fullName evidence="6">ATP-binding cassette subfamily F protein 3</fullName>
    </submittedName>
</protein>
<keyword evidence="3 6" id="KW-0067">ATP-binding</keyword>
<dbReference type="PROSITE" id="PS00211">
    <property type="entry name" value="ABC_TRANSPORTER_1"/>
    <property type="match status" value="2"/>
</dbReference>
<evidence type="ECO:0000256" key="4">
    <source>
        <dbReference type="SAM" id="Coils"/>
    </source>
</evidence>
<dbReference type="InterPro" id="IPR003593">
    <property type="entry name" value="AAA+_ATPase"/>
</dbReference>
<dbReference type="InterPro" id="IPR032781">
    <property type="entry name" value="ABC_tran_Xtn"/>
</dbReference>
<keyword evidence="4" id="KW-0175">Coiled coil</keyword>
<dbReference type="PROSITE" id="PS50893">
    <property type="entry name" value="ABC_TRANSPORTER_2"/>
    <property type="match status" value="2"/>
</dbReference>
<evidence type="ECO:0000313" key="7">
    <source>
        <dbReference type="Proteomes" id="UP000253034"/>
    </source>
</evidence>
<dbReference type="SMART" id="SM00382">
    <property type="entry name" value="AAA"/>
    <property type="match status" value="2"/>
</dbReference>
<dbReference type="InterPro" id="IPR051309">
    <property type="entry name" value="ABCF_ATPase"/>
</dbReference>
<dbReference type="PANTHER" id="PTHR42855:SF2">
    <property type="entry name" value="DRUG RESISTANCE ABC TRANSPORTER,ATP-BINDING PROTEIN"/>
    <property type="match status" value="1"/>
</dbReference>
<dbReference type="OrthoDB" id="9801441at2"/>
<dbReference type="AlphaFoldDB" id="A0A369AVM3"/>
<dbReference type="GO" id="GO:0003677">
    <property type="term" value="F:DNA binding"/>
    <property type="evidence" value="ECO:0007669"/>
    <property type="project" value="InterPro"/>
</dbReference>
<dbReference type="InterPro" id="IPR037118">
    <property type="entry name" value="Val-tRNA_synth_C_sf"/>
</dbReference>
<accession>A0A369AVM3</accession>
<dbReference type="Pfam" id="PF16326">
    <property type="entry name" value="ABC_tran_CTD"/>
    <property type="match status" value="1"/>
</dbReference>
<reference evidence="6 7" key="1">
    <citation type="submission" date="2018-07" db="EMBL/GenBank/DDBJ databases">
        <title>Genomic Encyclopedia of Type Strains, Phase IV (KMG-IV): sequencing the most valuable type-strain genomes for metagenomic binning, comparative biology and taxonomic classification.</title>
        <authorList>
            <person name="Goeker M."/>
        </authorList>
    </citation>
    <scope>NUCLEOTIDE SEQUENCE [LARGE SCALE GENOMIC DNA]</scope>
    <source>
        <strain evidence="6 7">DSM 27016</strain>
    </source>
</reference>
<keyword evidence="2" id="KW-0547">Nucleotide-binding</keyword>
<dbReference type="Gene3D" id="1.10.287.380">
    <property type="entry name" value="Valyl-tRNA synthetase, C-terminal domain"/>
    <property type="match status" value="1"/>
</dbReference>
<dbReference type="FunFam" id="3.40.50.300:FF:000309">
    <property type="entry name" value="ABC transporter ATP-binding protein"/>
    <property type="match status" value="1"/>
</dbReference>
<organism evidence="6 7">
    <name type="scientific">Anaerobacterium chartisolvens</name>
    <dbReference type="NCBI Taxonomy" id="1297424"/>
    <lineage>
        <taxon>Bacteria</taxon>
        <taxon>Bacillati</taxon>
        <taxon>Bacillota</taxon>
        <taxon>Clostridia</taxon>
        <taxon>Eubacteriales</taxon>
        <taxon>Oscillospiraceae</taxon>
        <taxon>Anaerobacterium</taxon>
    </lineage>
</organism>
<dbReference type="RefSeq" id="WP_114298668.1">
    <property type="nucleotide sequence ID" value="NZ_QPJT01000018.1"/>
</dbReference>
<gene>
    <name evidence="6" type="ORF">DFR58_11869</name>
</gene>
<sequence>MIVLNCDNISLSFGTTKIIEDISFSVQQSDKVGIVGVNGAGKSTLFKIICGVIQPDSGNIYISKDKKIGYLEQNSGLDSSSTIWEELMSAYSALTDMEKRLKELENEISIAGTNKTDEGQVRLSSLMKEYSSVTDKFTRSGGYEYNSRIKGVLKGLGFSEEQWNTKIHTLSGGQKTRLSLARLLLEEPDLLLLDEPTNHLDINALEWLESFLKGCRSTVLLISHDRYFLDAVTNKTLELENCFCKMYNSSYTSYIKQKSVDMEIQQRHYELQQKEIERMEAFIEQQKRWNREKNIVAAESRQKAIDRMEKIDKPKALPGKIKISFKTGITSGNDILSVERLSKEYPGKPLFKDISFRIRNQERVFVLGPNGCGKSTLLKVLTGKLSKTSGEFGYGHNVYIGYYDQEQENLDEGNTVIDEVWDSNEKLTQTQIRTTLAAFLFKGEDILKPVSVLSGGEKSRVSLVKLMLSGANFLILDEPTNHLDINSREVLEEALQSFEGTILAVSHDRYFINKLSTRILEFDDVCLKDYSGNYLSFQEYKGRLKSSAAEKAHEPKASASKLERLAVKEEKARLRKLERQLGETEQQIEKTESRLHQLELEMVSEDTSADHIRLTELHSEQQALNSSLEELYELWEALASEKSSFPG</sequence>
<dbReference type="Pfam" id="PF12848">
    <property type="entry name" value="ABC_tran_Xtn"/>
    <property type="match status" value="1"/>
</dbReference>
<dbReference type="InterPro" id="IPR027417">
    <property type="entry name" value="P-loop_NTPase"/>
</dbReference>
<evidence type="ECO:0000259" key="5">
    <source>
        <dbReference type="PROSITE" id="PS50893"/>
    </source>
</evidence>
<feature type="domain" description="ABC transporter" evidence="5">
    <location>
        <begin position="4"/>
        <end position="266"/>
    </location>
</feature>
<evidence type="ECO:0000256" key="2">
    <source>
        <dbReference type="ARBA" id="ARBA00022741"/>
    </source>
</evidence>
<dbReference type="CDD" id="cd03221">
    <property type="entry name" value="ABCF_EF-3"/>
    <property type="match status" value="2"/>
</dbReference>
<dbReference type="InterPro" id="IPR032524">
    <property type="entry name" value="ABC_tran_C"/>
</dbReference>
<dbReference type="EMBL" id="QPJT01000018">
    <property type="protein sequence ID" value="RCX13251.1"/>
    <property type="molecule type" value="Genomic_DNA"/>
</dbReference>
<name>A0A369AVM3_9FIRM</name>
<keyword evidence="1" id="KW-0677">Repeat</keyword>
<evidence type="ECO:0000256" key="3">
    <source>
        <dbReference type="ARBA" id="ARBA00022840"/>
    </source>
</evidence>
<dbReference type="SUPFAM" id="SSF52540">
    <property type="entry name" value="P-loop containing nucleoside triphosphate hydrolases"/>
    <property type="match status" value="2"/>
</dbReference>
<dbReference type="GO" id="GO:0005524">
    <property type="term" value="F:ATP binding"/>
    <property type="evidence" value="ECO:0007669"/>
    <property type="project" value="UniProtKB-KW"/>
</dbReference>
<dbReference type="PANTHER" id="PTHR42855">
    <property type="entry name" value="ABC TRANSPORTER ATP-BINDING SUBUNIT"/>
    <property type="match status" value="1"/>
</dbReference>
<keyword evidence="7" id="KW-1185">Reference proteome</keyword>
<evidence type="ECO:0000256" key="1">
    <source>
        <dbReference type="ARBA" id="ARBA00022737"/>
    </source>
</evidence>
<dbReference type="Gene3D" id="3.40.50.300">
    <property type="entry name" value="P-loop containing nucleotide triphosphate hydrolases"/>
    <property type="match status" value="2"/>
</dbReference>
<feature type="domain" description="ABC transporter" evidence="5">
    <location>
        <begin position="336"/>
        <end position="549"/>
    </location>
</feature>
<proteinExistence type="predicted"/>
<evidence type="ECO:0000313" key="6">
    <source>
        <dbReference type="EMBL" id="RCX13251.1"/>
    </source>
</evidence>
<dbReference type="InterPro" id="IPR017871">
    <property type="entry name" value="ABC_transporter-like_CS"/>
</dbReference>
<dbReference type="FunFam" id="3.40.50.300:FF:000011">
    <property type="entry name" value="Putative ABC transporter ATP-binding component"/>
    <property type="match status" value="1"/>
</dbReference>
<dbReference type="GO" id="GO:0016887">
    <property type="term" value="F:ATP hydrolysis activity"/>
    <property type="evidence" value="ECO:0007669"/>
    <property type="project" value="InterPro"/>
</dbReference>
<feature type="coiled-coil region" evidence="4">
    <location>
        <begin position="87"/>
        <end position="114"/>
    </location>
</feature>
<feature type="coiled-coil region" evidence="4">
    <location>
        <begin position="560"/>
        <end position="601"/>
    </location>
</feature>
<dbReference type="InterPro" id="IPR003439">
    <property type="entry name" value="ABC_transporter-like_ATP-bd"/>
</dbReference>
<dbReference type="Proteomes" id="UP000253034">
    <property type="component" value="Unassembled WGS sequence"/>
</dbReference>
<comment type="caution">
    <text evidence="6">The sequence shown here is derived from an EMBL/GenBank/DDBJ whole genome shotgun (WGS) entry which is preliminary data.</text>
</comment>